<feature type="compositionally biased region" description="Polar residues" evidence="3">
    <location>
        <begin position="383"/>
        <end position="392"/>
    </location>
</feature>
<organism evidence="5 6">
    <name type="scientific">Adiantum capillus-veneris</name>
    <name type="common">Maidenhair fern</name>
    <dbReference type="NCBI Taxonomy" id="13818"/>
    <lineage>
        <taxon>Eukaryota</taxon>
        <taxon>Viridiplantae</taxon>
        <taxon>Streptophyta</taxon>
        <taxon>Embryophyta</taxon>
        <taxon>Tracheophyta</taxon>
        <taxon>Polypodiopsida</taxon>
        <taxon>Polypodiidae</taxon>
        <taxon>Polypodiales</taxon>
        <taxon>Pteridineae</taxon>
        <taxon>Pteridaceae</taxon>
        <taxon>Vittarioideae</taxon>
        <taxon>Adiantum</taxon>
    </lineage>
</organism>
<evidence type="ECO:0000256" key="2">
    <source>
        <dbReference type="PROSITE-ProRule" id="PRU00035"/>
    </source>
</evidence>
<feature type="compositionally biased region" description="Low complexity" evidence="3">
    <location>
        <begin position="550"/>
        <end position="573"/>
    </location>
</feature>
<dbReference type="SMART" id="SM00297">
    <property type="entry name" value="BROMO"/>
    <property type="match status" value="1"/>
</dbReference>
<dbReference type="EMBL" id="JABFUD020000007">
    <property type="protein sequence ID" value="KAI5077448.1"/>
    <property type="molecule type" value="Genomic_DNA"/>
</dbReference>
<protein>
    <recommendedName>
        <fullName evidence="4">Bromo domain-containing protein</fullName>
    </recommendedName>
</protein>
<feature type="compositionally biased region" description="Basic and acidic residues" evidence="3">
    <location>
        <begin position="393"/>
        <end position="413"/>
    </location>
</feature>
<feature type="compositionally biased region" description="Basic and acidic residues" evidence="3">
    <location>
        <begin position="612"/>
        <end position="637"/>
    </location>
</feature>
<feature type="region of interest" description="Disordered" evidence="3">
    <location>
        <begin position="383"/>
        <end position="506"/>
    </location>
</feature>
<dbReference type="InterPro" id="IPR001487">
    <property type="entry name" value="Bromodomain"/>
</dbReference>
<dbReference type="OrthoDB" id="615661at2759"/>
<sequence length="799" mass="89057">MVLISKVVAEMTQLISRLSYLDEGATKVFVYDSGNEVKQLKSLLHDTVKLSQSFLAKLDAHEQQINRELGHGRQTSQNHLSASVSIHQRQAQLENKGHHLPASASIHQRQAHLENKEHKPIPIAKNETKRALQPWYHSPAEKRQKFDDNDQTTPCWMRGCAAILKRLEEHTYAWIFLQPVDAVKLNLPDYHKIITNPMDLGTVKQKLERNEYTSLQQFAKDVRLTFANAKKYNPKDQDPHFMAHVMSTMFETHWKTFNSELKQLQRPSERGNHDEEDHVTKRGVFSPTTSLTTMRGISKLKRLERPSEWDNCKDHTTQKDVLSPTTTLAAMRGNNQSKTPTIRRATDLGFKKYPCIPVKNMNPMSRAPDIRPMNLGAEKASIISASTGQTNTDRQRYPDRIQNKRLKNNKDSDSNESSSTGPSINRSDYRCLPIKGANPASRAPDIPPVNLAADRDSTGQQRIPNRRPKNNEDSNSNESSSSDSTESSSTGPSITEGQAIHSSTDLQELDKITSKMPDIEADKDQQDEYIDIGGPMQLASFPPIIIDTIDSSSSSSSSNSGSSSSSSSSSGSDTDSESDVDSSKPTSPTKASPSKETVGKEMGVILPLTDDDLLRPTHEKTLLDEKAEIQGGPTHEKTLLEEKAEIQEGEMGKHESQVAPGRLLRGAILKNRFADIILKSQGQLLQRKQNAADPGKLKREWEELQKQKKESMEAEAKRAAAIVASTERLKREADRQAARQALQQLELAVEPPVSYEVMEGLDPRGSFIDSGISLKKLSSSIINQQANLYQTGEIQNPLC</sequence>
<dbReference type="Pfam" id="PF00439">
    <property type="entry name" value="Bromodomain"/>
    <property type="match status" value="1"/>
</dbReference>
<feature type="compositionally biased region" description="Low complexity" evidence="3">
    <location>
        <begin position="473"/>
        <end position="490"/>
    </location>
</feature>
<reference evidence="5" key="1">
    <citation type="submission" date="2021-01" db="EMBL/GenBank/DDBJ databases">
        <title>Adiantum capillus-veneris genome.</title>
        <authorList>
            <person name="Fang Y."/>
            <person name="Liao Q."/>
        </authorList>
    </citation>
    <scope>NUCLEOTIDE SEQUENCE</scope>
    <source>
        <strain evidence="5">H3</strain>
        <tissue evidence="5">Leaf</tissue>
    </source>
</reference>
<name>A0A9D4V194_ADICA</name>
<dbReference type="PANTHER" id="PTHR46136:SF1">
    <property type="entry name" value="TRANSCRIPTION FACTOR GTE11-RELATED"/>
    <property type="match status" value="1"/>
</dbReference>
<dbReference type="Proteomes" id="UP000886520">
    <property type="component" value="Chromosome 7"/>
</dbReference>
<dbReference type="SUPFAM" id="SSF47370">
    <property type="entry name" value="Bromodomain"/>
    <property type="match status" value="1"/>
</dbReference>
<comment type="caution">
    <text evidence="5">The sequence shown here is derived from an EMBL/GenBank/DDBJ whole genome shotgun (WGS) entry which is preliminary data.</text>
</comment>
<dbReference type="PANTHER" id="PTHR46136">
    <property type="entry name" value="TRANSCRIPTION FACTOR GTE8"/>
    <property type="match status" value="1"/>
</dbReference>
<dbReference type="Gene3D" id="1.20.920.10">
    <property type="entry name" value="Bromodomain-like"/>
    <property type="match status" value="1"/>
</dbReference>
<feature type="domain" description="Bromo" evidence="4">
    <location>
        <begin position="168"/>
        <end position="240"/>
    </location>
</feature>
<dbReference type="AlphaFoldDB" id="A0A9D4V194"/>
<keyword evidence="1 2" id="KW-0103">Bromodomain</keyword>
<accession>A0A9D4V194</accession>
<evidence type="ECO:0000313" key="6">
    <source>
        <dbReference type="Proteomes" id="UP000886520"/>
    </source>
</evidence>
<evidence type="ECO:0000256" key="3">
    <source>
        <dbReference type="SAM" id="MobiDB-lite"/>
    </source>
</evidence>
<dbReference type="PRINTS" id="PR00503">
    <property type="entry name" value="BROMODOMAIN"/>
</dbReference>
<feature type="compositionally biased region" description="Polar residues" evidence="3">
    <location>
        <begin position="491"/>
        <end position="506"/>
    </location>
</feature>
<feature type="compositionally biased region" description="Low complexity" evidence="3">
    <location>
        <begin position="583"/>
        <end position="596"/>
    </location>
</feature>
<gene>
    <name evidence="5" type="ORF">GOP47_0007272</name>
</gene>
<proteinExistence type="predicted"/>
<feature type="region of interest" description="Disordered" evidence="3">
    <location>
        <begin position="122"/>
        <end position="149"/>
    </location>
</feature>
<evidence type="ECO:0000256" key="1">
    <source>
        <dbReference type="ARBA" id="ARBA00023117"/>
    </source>
</evidence>
<dbReference type="InterPro" id="IPR052442">
    <property type="entry name" value="Env_Response_Regulator"/>
</dbReference>
<evidence type="ECO:0000313" key="5">
    <source>
        <dbReference type="EMBL" id="KAI5077448.1"/>
    </source>
</evidence>
<dbReference type="PROSITE" id="PS50014">
    <property type="entry name" value="BROMODOMAIN_2"/>
    <property type="match status" value="1"/>
</dbReference>
<feature type="compositionally biased region" description="Basic and acidic residues" evidence="3">
    <location>
        <begin position="139"/>
        <end position="148"/>
    </location>
</feature>
<evidence type="ECO:0000259" key="4">
    <source>
        <dbReference type="PROSITE" id="PS50014"/>
    </source>
</evidence>
<keyword evidence="6" id="KW-1185">Reference proteome</keyword>
<feature type="region of interest" description="Disordered" evidence="3">
    <location>
        <begin position="547"/>
        <end position="637"/>
    </location>
</feature>
<dbReference type="InterPro" id="IPR036427">
    <property type="entry name" value="Bromodomain-like_sf"/>
</dbReference>